<feature type="compositionally biased region" description="Basic and acidic residues" evidence="1">
    <location>
        <begin position="51"/>
        <end position="72"/>
    </location>
</feature>
<evidence type="ECO:0000256" key="1">
    <source>
        <dbReference type="SAM" id="MobiDB-lite"/>
    </source>
</evidence>
<proteinExistence type="predicted"/>
<sequence length="103" mass="10820">MRAGGAKRYLRAPSRLRGTGATVNVVTGNGNNNNGIDIRLSLGGGPGNNKTRNDDGTRRDVPDEGESERFGPDRVPAAGRGVSGPPGLRHALTVSEKWRSADI</sequence>
<dbReference type="EMBL" id="GGMS01005370">
    <property type="protein sequence ID" value="MBY74573.1"/>
    <property type="molecule type" value="Transcribed_RNA"/>
</dbReference>
<feature type="region of interest" description="Disordered" evidence="1">
    <location>
        <begin position="24"/>
        <end position="89"/>
    </location>
</feature>
<accession>A0A2S2QA10</accession>
<organism evidence="2">
    <name type="scientific">Sipha flava</name>
    <name type="common">yellow sugarcane aphid</name>
    <dbReference type="NCBI Taxonomy" id="143950"/>
    <lineage>
        <taxon>Eukaryota</taxon>
        <taxon>Metazoa</taxon>
        <taxon>Ecdysozoa</taxon>
        <taxon>Arthropoda</taxon>
        <taxon>Hexapoda</taxon>
        <taxon>Insecta</taxon>
        <taxon>Pterygota</taxon>
        <taxon>Neoptera</taxon>
        <taxon>Paraneoptera</taxon>
        <taxon>Hemiptera</taxon>
        <taxon>Sternorrhyncha</taxon>
        <taxon>Aphidomorpha</taxon>
        <taxon>Aphidoidea</taxon>
        <taxon>Aphididae</taxon>
        <taxon>Sipha</taxon>
    </lineage>
</organism>
<gene>
    <name evidence="2" type="ORF">g.179384</name>
</gene>
<reference evidence="2" key="1">
    <citation type="submission" date="2018-04" db="EMBL/GenBank/DDBJ databases">
        <title>Transcriptome assembly of Sipha flava.</title>
        <authorList>
            <person name="Scully E.D."/>
            <person name="Geib S.M."/>
            <person name="Palmer N.A."/>
            <person name="Koch K."/>
            <person name="Bradshaw J."/>
            <person name="Heng-Moss T."/>
            <person name="Sarath G."/>
        </authorList>
    </citation>
    <scope>NUCLEOTIDE SEQUENCE</scope>
</reference>
<dbReference type="AlphaFoldDB" id="A0A2S2QA10"/>
<protein>
    <submittedName>
        <fullName evidence="2">Uncharacterized protein</fullName>
    </submittedName>
</protein>
<name>A0A2S2QA10_9HEMI</name>
<evidence type="ECO:0000313" key="2">
    <source>
        <dbReference type="EMBL" id="MBY74573.1"/>
    </source>
</evidence>
<feature type="compositionally biased region" description="Low complexity" evidence="1">
    <location>
        <begin position="24"/>
        <end position="35"/>
    </location>
</feature>